<dbReference type="GO" id="GO:0003677">
    <property type="term" value="F:DNA binding"/>
    <property type="evidence" value="ECO:0007669"/>
    <property type="project" value="InterPro"/>
</dbReference>
<proteinExistence type="predicted"/>
<evidence type="ECO:0000313" key="3">
    <source>
        <dbReference type="EMBL" id="SHM11824.1"/>
    </source>
</evidence>
<evidence type="ECO:0000259" key="2">
    <source>
        <dbReference type="PROSITE" id="PS51737"/>
    </source>
</evidence>
<feature type="domain" description="Recombinase" evidence="2">
    <location>
        <begin position="186"/>
        <end position="324"/>
    </location>
</feature>
<feature type="domain" description="Resolvase/invertase-type recombinase catalytic" evidence="1">
    <location>
        <begin position="25"/>
        <end position="177"/>
    </location>
</feature>
<dbReference type="OrthoDB" id="9784557at2"/>
<dbReference type="SMART" id="SM00857">
    <property type="entry name" value="Resolvase"/>
    <property type="match status" value="1"/>
</dbReference>
<gene>
    <name evidence="3" type="ORF">SAMN02746066_00861</name>
</gene>
<dbReference type="SUPFAM" id="SSF53041">
    <property type="entry name" value="Resolvase-like"/>
    <property type="match status" value="1"/>
</dbReference>
<dbReference type="Proteomes" id="UP000184038">
    <property type="component" value="Unassembled WGS sequence"/>
</dbReference>
<dbReference type="InterPro" id="IPR050639">
    <property type="entry name" value="SSR_resolvase"/>
</dbReference>
<dbReference type="Gene3D" id="3.90.1750.20">
    <property type="entry name" value="Putative Large Serine Recombinase, Chain B, Domain 2"/>
    <property type="match status" value="1"/>
</dbReference>
<organism evidence="3 4">
    <name type="scientific">Anaerosporobacter mobilis DSM 15930</name>
    <dbReference type="NCBI Taxonomy" id="1120996"/>
    <lineage>
        <taxon>Bacteria</taxon>
        <taxon>Bacillati</taxon>
        <taxon>Bacillota</taxon>
        <taxon>Clostridia</taxon>
        <taxon>Lachnospirales</taxon>
        <taxon>Lachnospiraceae</taxon>
        <taxon>Anaerosporobacter</taxon>
    </lineage>
</organism>
<dbReference type="STRING" id="1120996.SAMN02746066_00861"/>
<dbReference type="PROSITE" id="PS51737">
    <property type="entry name" value="RECOMBINASE_DNA_BIND"/>
    <property type="match status" value="1"/>
</dbReference>
<dbReference type="PANTHER" id="PTHR30461">
    <property type="entry name" value="DNA-INVERTASE FROM LAMBDOID PROPHAGE"/>
    <property type="match status" value="1"/>
</dbReference>
<protein>
    <submittedName>
        <fullName evidence="3">Site-specific DNA recombinase</fullName>
    </submittedName>
</protein>
<dbReference type="RefSeq" id="WP_073283394.1">
    <property type="nucleotide sequence ID" value="NZ_FRCP01000006.1"/>
</dbReference>
<name>A0A1M7G611_9FIRM</name>
<dbReference type="Pfam" id="PF00239">
    <property type="entry name" value="Resolvase"/>
    <property type="match status" value="1"/>
</dbReference>
<dbReference type="PROSITE" id="PS51736">
    <property type="entry name" value="RECOMBINASES_3"/>
    <property type="match status" value="1"/>
</dbReference>
<dbReference type="EMBL" id="FRCP01000006">
    <property type="protein sequence ID" value="SHM11824.1"/>
    <property type="molecule type" value="Genomic_DNA"/>
</dbReference>
<dbReference type="Pfam" id="PF07508">
    <property type="entry name" value="Recombinase"/>
    <property type="match status" value="1"/>
</dbReference>
<reference evidence="3 4" key="1">
    <citation type="submission" date="2016-11" db="EMBL/GenBank/DDBJ databases">
        <authorList>
            <person name="Jaros S."/>
            <person name="Januszkiewicz K."/>
            <person name="Wedrychowicz H."/>
        </authorList>
    </citation>
    <scope>NUCLEOTIDE SEQUENCE [LARGE SCALE GENOMIC DNA]</scope>
    <source>
        <strain evidence="3 4">DSM 15930</strain>
    </source>
</reference>
<accession>A0A1M7G611</accession>
<dbReference type="InterPro" id="IPR038109">
    <property type="entry name" value="DNA_bind_recomb_sf"/>
</dbReference>
<dbReference type="InterPro" id="IPR011109">
    <property type="entry name" value="DNA_bind_recombinase_dom"/>
</dbReference>
<dbReference type="PANTHER" id="PTHR30461:SF23">
    <property type="entry name" value="DNA RECOMBINASE-RELATED"/>
    <property type="match status" value="1"/>
</dbReference>
<dbReference type="InterPro" id="IPR006119">
    <property type="entry name" value="Resolv_N"/>
</dbReference>
<sequence>MARPSNRGMERVVKENIGNGSNYFCTAIYIRLSYESDYTGSESIENQKVLLKDYLQSHKEFVLCEQFIDDGKTGTNFERPAFERMIKEVKEGSINCIIVKDVSRFGRNYVEVGDYIERIFPFLGVRFISINDGYDSFNPACDKDQLLLSIKNLMHEMYARDVSKKISSSIRIKQKTGKFYRTAIIPYGYKMGASEYEIDEQAASVVRRIFNSFVSGDTVYQICALLNKEGIASPKDYTTNKLLYSKESSDTCWLVSTVNRMLKNEVYMGHMVRHKREQEFYSNKKARAVEEKDWLRAQYTHPAIIDKIIFMEVQRKFLQRKYQQSKFQQNNKTTKSIVDPKHRKKYCYDENIFKNKIFCGECRTAMIRVNVETFANTNTLNYKGFSCGLHRNCLSKCSHKETIAEDVLCNLVNRIAVVQAKLYQGILSLIRRKGEDIFNKERDLIAADRKAIISTMKKHEEARLAVLEEYHQGKIDKSQVMMRRSEIQNLITEWEERDKLLEKQLLQVESLEKAYVDLMYAWFKDAQYPKITKEVVALFVERIDVYSNKRVVLKLQHIDYVMAIIAFA</sequence>
<keyword evidence="4" id="KW-1185">Reference proteome</keyword>
<dbReference type="GO" id="GO:0000150">
    <property type="term" value="F:DNA strand exchange activity"/>
    <property type="evidence" value="ECO:0007669"/>
    <property type="project" value="InterPro"/>
</dbReference>
<evidence type="ECO:0000313" key="4">
    <source>
        <dbReference type="Proteomes" id="UP000184038"/>
    </source>
</evidence>
<evidence type="ECO:0000259" key="1">
    <source>
        <dbReference type="PROSITE" id="PS51736"/>
    </source>
</evidence>
<dbReference type="InterPro" id="IPR036162">
    <property type="entry name" value="Resolvase-like_N_sf"/>
</dbReference>
<dbReference type="AlphaFoldDB" id="A0A1M7G611"/>
<dbReference type="Gene3D" id="3.40.50.1390">
    <property type="entry name" value="Resolvase, N-terminal catalytic domain"/>
    <property type="match status" value="1"/>
</dbReference>